<evidence type="ECO:0000256" key="1">
    <source>
        <dbReference type="SAM" id="MobiDB-lite"/>
    </source>
</evidence>
<reference evidence="2" key="1">
    <citation type="submission" date="2020-08" db="EMBL/GenBank/DDBJ databases">
        <title>Spodoptera exigua strain:BAW_Kor-Di-RS1 Genome sequencing and assembly.</title>
        <authorList>
            <person name="Kim J."/>
            <person name="Nam H.Y."/>
            <person name="Kwon M."/>
            <person name="Choi J.H."/>
            <person name="Cho S.R."/>
            <person name="Kim G.-H."/>
        </authorList>
    </citation>
    <scope>NUCLEOTIDE SEQUENCE</scope>
    <source>
        <strain evidence="2">BAW_Kor-Di-RS1</strain>
        <tissue evidence="2">Whole-body</tissue>
    </source>
</reference>
<proteinExistence type="predicted"/>
<dbReference type="AlphaFoldDB" id="A0A835G8P1"/>
<dbReference type="Proteomes" id="UP000648187">
    <property type="component" value="Unassembled WGS sequence"/>
</dbReference>
<accession>A0A835G8P1</accession>
<keyword evidence="3" id="KW-1185">Reference proteome</keyword>
<gene>
    <name evidence="2" type="ORF">HW555_010878</name>
</gene>
<evidence type="ECO:0000313" key="2">
    <source>
        <dbReference type="EMBL" id="KAF9409880.1"/>
    </source>
</evidence>
<feature type="compositionally biased region" description="Basic and acidic residues" evidence="1">
    <location>
        <begin position="77"/>
        <end position="86"/>
    </location>
</feature>
<comment type="caution">
    <text evidence="2">The sequence shown here is derived from an EMBL/GenBank/DDBJ whole genome shotgun (WGS) entry which is preliminary data.</text>
</comment>
<dbReference type="EMBL" id="JACKWZ010000291">
    <property type="protein sequence ID" value="KAF9409880.1"/>
    <property type="molecule type" value="Genomic_DNA"/>
</dbReference>
<evidence type="ECO:0000313" key="3">
    <source>
        <dbReference type="Proteomes" id="UP000648187"/>
    </source>
</evidence>
<organism evidence="2 3">
    <name type="scientific">Spodoptera exigua</name>
    <name type="common">Beet armyworm</name>
    <name type="synonym">Noctua fulgens</name>
    <dbReference type="NCBI Taxonomy" id="7107"/>
    <lineage>
        <taxon>Eukaryota</taxon>
        <taxon>Metazoa</taxon>
        <taxon>Ecdysozoa</taxon>
        <taxon>Arthropoda</taxon>
        <taxon>Hexapoda</taxon>
        <taxon>Insecta</taxon>
        <taxon>Pterygota</taxon>
        <taxon>Neoptera</taxon>
        <taxon>Endopterygota</taxon>
        <taxon>Lepidoptera</taxon>
        <taxon>Glossata</taxon>
        <taxon>Ditrysia</taxon>
        <taxon>Noctuoidea</taxon>
        <taxon>Noctuidae</taxon>
        <taxon>Amphipyrinae</taxon>
        <taxon>Spodoptera</taxon>
    </lineage>
</organism>
<name>A0A835G8P1_SPOEX</name>
<feature type="region of interest" description="Disordered" evidence="1">
    <location>
        <begin position="73"/>
        <end position="103"/>
    </location>
</feature>
<protein>
    <submittedName>
        <fullName evidence="2">Uncharacterized protein</fullName>
    </submittedName>
</protein>
<sequence>MDISSSFWDSSEHPPCRCEFVYRWWSDHQIYFEQHLTSKPFADTFLNEDEYEFVQYRSSQSYDDLTHSYCDPSPPCREPKRSHYEPRPPYCESTPSHQEPAPVQYEAPRARRLGSHRHQDVYYVNVVLPITMPANCKIPLLNK</sequence>